<dbReference type="Proteomes" id="UP000595691">
    <property type="component" value="Chromosome"/>
</dbReference>
<accession>A0ABX7DYU3</accession>
<evidence type="ECO:0000313" key="2">
    <source>
        <dbReference type="Proteomes" id="UP000595691"/>
    </source>
</evidence>
<dbReference type="InterPro" id="IPR025056">
    <property type="entry name" value="DUF3993"/>
</dbReference>
<name>A0ABX7DYU3_9BACI</name>
<dbReference type="EMBL" id="CP065425">
    <property type="protein sequence ID" value="QQZ08114.1"/>
    <property type="molecule type" value="Genomic_DNA"/>
</dbReference>
<organism evidence="1 2">
    <name type="scientific">Heyndrickxia vini</name>
    <dbReference type="NCBI Taxonomy" id="1476025"/>
    <lineage>
        <taxon>Bacteria</taxon>
        <taxon>Bacillati</taxon>
        <taxon>Bacillota</taxon>
        <taxon>Bacilli</taxon>
        <taxon>Bacillales</taxon>
        <taxon>Bacillaceae</taxon>
        <taxon>Heyndrickxia</taxon>
    </lineage>
</organism>
<sequence>MRIFTVASVFILIILCSGQAINVYASTDDSSIKPIVKRAFDAQVQLSEKERSLKDIKELMEPYFTRKFIPLFLKENLVKTDHGYQTFGTDFPLYYIPFFTYDENTIVVKDRNCFYVVESINHRQEGPVQYEKDYKGVRLIRENGKWKIDEVLEKVPEKIVNQIEGKQKDTTGMTEGTKGYIIHSFSSVNKNLNLNHPLEKFNHRFFSLNSFLRII</sequence>
<proteinExistence type="predicted"/>
<protein>
    <submittedName>
        <fullName evidence="1">DUF3993 domain-containing protein</fullName>
    </submittedName>
</protein>
<dbReference type="Pfam" id="PF13158">
    <property type="entry name" value="DUF3993"/>
    <property type="match status" value="1"/>
</dbReference>
<dbReference type="RefSeq" id="WP_202776937.1">
    <property type="nucleotide sequence ID" value="NZ_CP065425.1"/>
</dbReference>
<gene>
    <name evidence="1" type="ORF">I5776_13620</name>
</gene>
<reference evidence="1 2" key="1">
    <citation type="submission" date="2020-11" db="EMBL/GenBank/DDBJ databases">
        <title>Taxonomic evaluation of the Bacillus sporothermodurans group of bacteria based on whole genome sequences.</title>
        <authorList>
            <person name="Fiedler G."/>
            <person name="Herbstmann A.-D."/>
            <person name="Doll E."/>
            <person name="Wenning M."/>
            <person name="Brinks E."/>
            <person name="Kabisch J."/>
            <person name="Breitenwieser F."/>
            <person name="Lappann M."/>
            <person name="Boehnlein C."/>
            <person name="Franz C."/>
        </authorList>
    </citation>
    <scope>NUCLEOTIDE SEQUENCE [LARGE SCALE GENOMIC DNA]</scope>
    <source>
        <strain evidence="1 2">JCM 19841</strain>
    </source>
</reference>
<evidence type="ECO:0000313" key="1">
    <source>
        <dbReference type="EMBL" id="QQZ08114.1"/>
    </source>
</evidence>
<keyword evidence="2" id="KW-1185">Reference proteome</keyword>